<dbReference type="PANTHER" id="PTHR42646">
    <property type="entry name" value="FLAP ENDONUCLEASE XNI"/>
    <property type="match status" value="1"/>
</dbReference>
<dbReference type="KEGG" id="mbc:MYB_00715"/>
<dbReference type="EMBL" id="CP007154">
    <property type="protein sequence ID" value="AHH45155.1"/>
    <property type="molecule type" value="Genomic_DNA"/>
</dbReference>
<dbReference type="Pfam" id="PF01367">
    <property type="entry name" value="5_3_exonuc"/>
    <property type="match status" value="1"/>
</dbReference>
<evidence type="ECO:0000313" key="8">
    <source>
        <dbReference type="Proteomes" id="UP000019229"/>
    </source>
</evidence>
<dbReference type="Gene3D" id="1.10.150.20">
    <property type="entry name" value="5' to 3' exonuclease, C-terminal subdomain"/>
    <property type="match status" value="1"/>
</dbReference>
<keyword evidence="2" id="KW-0378">Hydrolase</keyword>
<dbReference type="GO" id="GO:0003677">
    <property type="term" value="F:DNA binding"/>
    <property type="evidence" value="ECO:0007669"/>
    <property type="project" value="UniProtKB-KW"/>
</dbReference>
<comment type="function">
    <text evidence="4">5'-3' exonuclease acting preferentially on double-stranded DNA.</text>
</comment>
<dbReference type="InterPro" id="IPR008918">
    <property type="entry name" value="HhH2"/>
</dbReference>
<keyword evidence="8" id="KW-1185">Reference proteome</keyword>
<dbReference type="AlphaFoldDB" id="W5UTK3"/>
<dbReference type="Pfam" id="PF02739">
    <property type="entry name" value="5_3_exonuc_N"/>
    <property type="match status" value="1"/>
</dbReference>
<reference evidence="7 8" key="1">
    <citation type="journal article" date="2014" name="Genome Announc.">
        <title>Complete Genome Sequence of Mycoplasma bovoculi Strain M165/69T (ATCC 29104).</title>
        <authorList>
            <person name="Calcutt M.J."/>
            <person name="Foecking M.F."/>
        </authorList>
    </citation>
    <scope>NUCLEOTIDE SEQUENCE [LARGE SCALE GENOMIC DNA]</scope>
    <source>
        <strain evidence="7">M165/69</strain>
    </source>
</reference>
<evidence type="ECO:0000256" key="5">
    <source>
        <dbReference type="ARBA" id="ARBA00050026"/>
    </source>
</evidence>
<accession>W5UTK3</accession>
<evidence type="ECO:0000313" key="7">
    <source>
        <dbReference type="EMBL" id="AHH45155.1"/>
    </source>
</evidence>
<dbReference type="Proteomes" id="UP000019229">
    <property type="component" value="Chromosome"/>
</dbReference>
<dbReference type="InterPro" id="IPR020045">
    <property type="entry name" value="DNA_polI_H3TH"/>
</dbReference>
<dbReference type="eggNOG" id="COG0258">
    <property type="taxonomic scope" value="Bacteria"/>
</dbReference>
<dbReference type="Gene3D" id="3.40.50.1010">
    <property type="entry name" value="5'-nuclease"/>
    <property type="match status" value="1"/>
</dbReference>
<keyword evidence="7" id="KW-0269">Exonuclease</keyword>
<dbReference type="NCBIfam" id="NF011546">
    <property type="entry name" value="PRK14976.1-3"/>
    <property type="match status" value="1"/>
</dbReference>
<dbReference type="SUPFAM" id="SSF88723">
    <property type="entry name" value="PIN domain-like"/>
    <property type="match status" value="1"/>
</dbReference>
<evidence type="ECO:0000256" key="1">
    <source>
        <dbReference type="ARBA" id="ARBA00022722"/>
    </source>
</evidence>
<keyword evidence="1" id="KW-0540">Nuclease</keyword>
<dbReference type="HOGENOM" id="CLU_004675_1_5_14"/>
<dbReference type="PATRIC" id="fig|743966.3.peg.141"/>
<dbReference type="InterPro" id="IPR002421">
    <property type="entry name" value="5-3_exonuclease"/>
</dbReference>
<evidence type="ECO:0000256" key="3">
    <source>
        <dbReference type="ARBA" id="ARBA00023125"/>
    </source>
</evidence>
<dbReference type="InterPro" id="IPR036279">
    <property type="entry name" value="5-3_exonuclease_C_sf"/>
</dbReference>
<dbReference type="InterPro" id="IPR029060">
    <property type="entry name" value="PIN-like_dom_sf"/>
</dbReference>
<proteinExistence type="predicted"/>
<evidence type="ECO:0000259" key="6">
    <source>
        <dbReference type="SMART" id="SM00475"/>
    </source>
</evidence>
<dbReference type="GO" id="GO:0033567">
    <property type="term" value="P:DNA replication, Okazaki fragment processing"/>
    <property type="evidence" value="ECO:0007669"/>
    <property type="project" value="InterPro"/>
</dbReference>
<dbReference type="SMART" id="SM00475">
    <property type="entry name" value="53EXOc"/>
    <property type="match status" value="1"/>
</dbReference>
<keyword evidence="3" id="KW-0238">DNA-binding</keyword>
<dbReference type="SUPFAM" id="SSF47807">
    <property type="entry name" value="5' to 3' exonuclease, C-terminal subdomain"/>
    <property type="match status" value="1"/>
</dbReference>
<organism evidence="7 8">
    <name type="scientific">Mesomycoplasma bovoculi M165/69</name>
    <dbReference type="NCBI Taxonomy" id="743966"/>
    <lineage>
        <taxon>Bacteria</taxon>
        <taxon>Bacillati</taxon>
        <taxon>Mycoplasmatota</taxon>
        <taxon>Mycoplasmoidales</taxon>
        <taxon>Metamycoplasmataceae</taxon>
        <taxon>Mesomycoplasma</taxon>
    </lineage>
</organism>
<dbReference type="OrthoDB" id="9806424at2"/>
<name>W5UTK3_9BACT</name>
<dbReference type="STRING" id="743966.MYB_00715"/>
<dbReference type="CDD" id="cd09898">
    <property type="entry name" value="H3TH_53EXO"/>
    <property type="match status" value="1"/>
</dbReference>
<protein>
    <recommendedName>
        <fullName evidence="5">5'-3' exonuclease</fullName>
    </recommendedName>
</protein>
<evidence type="ECO:0000256" key="2">
    <source>
        <dbReference type="ARBA" id="ARBA00022801"/>
    </source>
</evidence>
<dbReference type="InterPro" id="IPR020046">
    <property type="entry name" value="5-3_exonucl_a-hlix_arch_N"/>
</dbReference>
<feature type="domain" description="5'-3' exonuclease" evidence="6">
    <location>
        <begin position="3"/>
        <end position="265"/>
    </location>
</feature>
<evidence type="ECO:0000256" key="4">
    <source>
        <dbReference type="ARBA" id="ARBA00049957"/>
    </source>
</evidence>
<dbReference type="GO" id="GO:0008409">
    <property type="term" value="F:5'-3' exonuclease activity"/>
    <property type="evidence" value="ECO:0007669"/>
    <property type="project" value="InterPro"/>
</dbReference>
<gene>
    <name evidence="7" type="ORF">MYB_00715</name>
</gene>
<dbReference type="GO" id="GO:0017108">
    <property type="term" value="F:5'-flap endonuclease activity"/>
    <property type="evidence" value="ECO:0007669"/>
    <property type="project" value="InterPro"/>
</dbReference>
<dbReference type="CDD" id="cd09859">
    <property type="entry name" value="PIN_53EXO"/>
    <property type="match status" value="1"/>
</dbReference>
<dbReference type="SMART" id="SM00279">
    <property type="entry name" value="HhH2"/>
    <property type="match status" value="1"/>
</dbReference>
<dbReference type="PANTHER" id="PTHR42646:SF2">
    <property type="entry name" value="5'-3' EXONUCLEASE FAMILY PROTEIN"/>
    <property type="match status" value="1"/>
</dbReference>
<dbReference type="InterPro" id="IPR038969">
    <property type="entry name" value="FEN"/>
</dbReference>
<sequence>MNKKALLIDGNLLLFKSFYASSYGSIMQNSSGQQTNAIHTFFMTFFKLIKLIKPDFCFFAFDKGSKTPRHQSFEDYKKGRTQAPDSLFEQMQIVKEILNLIQMPWAENFDFEADDLIASMKQSLINKDSNTQIIIFSSDQDLLQLVDKQTIVVDSIKNDIISIKNIDNFESIMNILPSQVVDFKVLAGDKSDNIKIIEGLGEKGAQKLLKEFNNLNNIIKNADMLSPKISQQIKEKKDKLLFFQNFITLRFDAIFDNSILEKKFQILINDELITLLDKLELKTVKNNFVSYIKK</sequence>
<dbReference type="RefSeq" id="WP_022934953.1">
    <property type="nucleotide sequence ID" value="NZ_CP007154.1"/>
</dbReference>